<proteinExistence type="inferred from homology"/>
<evidence type="ECO:0000259" key="13">
    <source>
        <dbReference type="Pfam" id="PF20423"/>
    </source>
</evidence>
<dbReference type="PATRIC" id="fig|1121015.4.peg.1152"/>
<dbReference type="STRING" id="1121015.GCA_000420545_02109"/>
<dbReference type="HAMAP" id="MF_00747">
    <property type="entry name" value="AceK"/>
    <property type="match status" value="1"/>
</dbReference>
<comment type="caution">
    <text evidence="14">The sequence shown here is derived from an EMBL/GenBank/DDBJ whole genome shotgun (WGS) entry which is preliminary data.</text>
</comment>
<comment type="function">
    <text evidence="11">Bifunctional enzyme which can phosphorylate or dephosphorylate isocitrate dehydrogenase (IDH) on a specific serine residue. This is a regulatory mechanism which enables bacteria to bypass the Krebs cycle via the glyoxylate shunt in response to the source of carbon. When bacteria are grown on glucose, IDH is fully active and unphosphorylated, but when grown on acetate or ethanol, the activity of IDH declines drastically concomitant with its phosphorylation.</text>
</comment>
<feature type="domain" description="Isocitrate dehydrogenase kinase/phosphatase (AceK) regulatory" evidence="13">
    <location>
        <begin position="19"/>
        <end position="314"/>
    </location>
</feature>
<keyword evidence="6 11" id="KW-0547">Nucleotide-binding</keyword>
<dbReference type="PANTHER" id="PTHR39559">
    <property type="match status" value="1"/>
</dbReference>
<dbReference type="RefSeq" id="WP_022969723.1">
    <property type="nucleotide sequence ID" value="NZ_ATVD01000003.1"/>
</dbReference>
<dbReference type="Pfam" id="PF20423">
    <property type="entry name" value="AceK_regulatory"/>
    <property type="match status" value="1"/>
</dbReference>
<dbReference type="OrthoDB" id="5287793at2"/>
<evidence type="ECO:0000256" key="8">
    <source>
        <dbReference type="ARBA" id="ARBA00022801"/>
    </source>
</evidence>
<evidence type="ECO:0000256" key="5">
    <source>
        <dbReference type="ARBA" id="ARBA00022679"/>
    </source>
</evidence>
<dbReference type="EC" id="3.1.3.-" evidence="11"/>
<dbReference type="GO" id="GO:0004674">
    <property type="term" value="F:protein serine/threonine kinase activity"/>
    <property type="evidence" value="ECO:0007669"/>
    <property type="project" value="UniProtKB-KW"/>
</dbReference>
<accession>A0A091AUL5</accession>
<keyword evidence="15" id="KW-1185">Reference proteome</keyword>
<keyword evidence="1 11" id="KW-0329">Glyoxylate bypass</keyword>
<sequence length="578" mass="66015">MPADAVRADTRPEFAATCAAAIRDAFSDYDARFDAITRRARHRFETRDWGAAREDALERIELYDRCVAEISLELEQRLGDHAQDRPLWSAVRDHYAALIADLLDQELYKTFFNTLTRRFFKTRGVAADIEFVALDIEPTDRITHPVARHSYAVSGDLAATVERVLAGYPFAVAHADARGDAARVAQTLTARLADWGEAGIVAIELLDTVFYRERRAYLVGRVFGREHYAPCVIALVNDGAGLRVDAVLSARQHVAVLFGYTHSYFHADLATVGDAVVFLRTLLPGKPVDEIYTVLGRAKQGKTERYRHFFGYLSAHPDQKLIQADGERGMVMAVFTLPGNPLVFKLIRDKFAYPKNIAREQVQEKYRLVFRHDRVGRLIDAQEYRFLRFPRAQFAQVLLDELRRECRESVSEDGEDIVVHHCYVERRLRPLNLYVKEVGEDAALAAVLDYGQAIKDLARSNIFPGDLLLKNFGVTRNGRAIFYDYDELCLVTECRFRPLPEPKNDEEEMHHGAWYYVADNDVFPEQFPRFLGLTPPQRDALLQVHGEIFDVHWWQDLQKNLHAGGFTDVPPYPESLRL</sequence>
<keyword evidence="8 11" id="KW-0378">Hydrolase</keyword>
<dbReference type="InterPro" id="IPR046855">
    <property type="entry name" value="AceK_kinase"/>
</dbReference>
<dbReference type="Pfam" id="PF06315">
    <property type="entry name" value="AceK_kinase"/>
    <property type="match status" value="1"/>
</dbReference>
<evidence type="ECO:0000256" key="1">
    <source>
        <dbReference type="ARBA" id="ARBA00022435"/>
    </source>
</evidence>
<evidence type="ECO:0000259" key="12">
    <source>
        <dbReference type="Pfam" id="PF06315"/>
    </source>
</evidence>
<reference evidence="14 15" key="1">
    <citation type="submission" date="2013-09" db="EMBL/GenBank/DDBJ databases">
        <title>Genome sequencing of Arenimonas oryziterrae.</title>
        <authorList>
            <person name="Chen F."/>
            <person name="Wang G."/>
        </authorList>
    </citation>
    <scope>NUCLEOTIDE SEQUENCE [LARGE SCALE GENOMIC DNA]</scope>
    <source>
        <strain evidence="14 15">YC6267</strain>
    </source>
</reference>
<dbReference type="eggNOG" id="COG4579">
    <property type="taxonomic scope" value="Bacteria"/>
</dbReference>
<evidence type="ECO:0000256" key="11">
    <source>
        <dbReference type="HAMAP-Rule" id="MF_00747"/>
    </source>
</evidence>
<keyword evidence="4 11" id="KW-0816">Tricarboxylic acid cycle</keyword>
<evidence type="ECO:0000256" key="3">
    <source>
        <dbReference type="ARBA" id="ARBA00022527"/>
    </source>
</evidence>
<evidence type="ECO:0000256" key="6">
    <source>
        <dbReference type="ARBA" id="ARBA00022741"/>
    </source>
</evidence>
<feature type="domain" description="Isocitrate dehydrogenase kinase/phosphatase (AceK) kinase" evidence="12">
    <location>
        <begin position="320"/>
        <end position="574"/>
    </location>
</feature>
<dbReference type="GO" id="GO:0006097">
    <property type="term" value="P:glyoxylate cycle"/>
    <property type="evidence" value="ECO:0007669"/>
    <property type="project" value="UniProtKB-UniRule"/>
</dbReference>
<name>A0A091AUL5_9GAMM</name>
<keyword evidence="5 11" id="KW-0808">Transferase</keyword>
<dbReference type="EC" id="2.7.11.5" evidence="11"/>
<feature type="binding site" evidence="11">
    <location>
        <position position="345"/>
    </location>
    <ligand>
        <name>ATP</name>
        <dbReference type="ChEBI" id="CHEBI:30616"/>
    </ligand>
</feature>
<dbReference type="GO" id="GO:0006099">
    <property type="term" value="P:tricarboxylic acid cycle"/>
    <property type="evidence" value="ECO:0007669"/>
    <property type="project" value="UniProtKB-UniRule"/>
</dbReference>
<keyword evidence="2 11" id="KW-0963">Cytoplasm</keyword>
<evidence type="ECO:0000256" key="9">
    <source>
        <dbReference type="ARBA" id="ARBA00022840"/>
    </source>
</evidence>
<dbReference type="GO" id="GO:0005737">
    <property type="term" value="C:cytoplasm"/>
    <property type="evidence" value="ECO:0007669"/>
    <property type="project" value="UniProtKB-SubCell"/>
</dbReference>
<dbReference type="GO" id="GO:0016208">
    <property type="term" value="F:AMP binding"/>
    <property type="evidence" value="ECO:0007669"/>
    <property type="project" value="TreeGrafter"/>
</dbReference>
<comment type="catalytic activity">
    <reaction evidence="11">
        <text>L-seryl-[isocitrate dehydrogenase] + ATP = O-phospho-L-seryl-[isocitrate dehydrogenase] + ADP + H(+)</text>
        <dbReference type="Rhea" id="RHEA:43540"/>
        <dbReference type="Rhea" id="RHEA-COMP:10605"/>
        <dbReference type="Rhea" id="RHEA-COMP:10606"/>
        <dbReference type="ChEBI" id="CHEBI:15378"/>
        <dbReference type="ChEBI" id="CHEBI:29999"/>
        <dbReference type="ChEBI" id="CHEBI:30616"/>
        <dbReference type="ChEBI" id="CHEBI:83421"/>
        <dbReference type="ChEBI" id="CHEBI:456216"/>
        <dbReference type="EC" id="2.7.11.5"/>
    </reaction>
</comment>
<feature type="binding site" evidence="11">
    <location>
        <begin position="324"/>
        <end position="330"/>
    </location>
    <ligand>
        <name>ATP</name>
        <dbReference type="ChEBI" id="CHEBI:30616"/>
    </ligand>
</feature>
<protein>
    <recommendedName>
        <fullName evidence="11">Isocitrate dehydrogenase kinase/phosphatase</fullName>
        <shortName evidence="11">IDH kinase/phosphatase</shortName>
        <shortName evidence="11">IDHK/P</shortName>
        <ecNumber evidence="11">2.7.11.5</ecNumber>
        <ecNumber evidence="11">3.1.3.-</ecNumber>
    </recommendedName>
</protein>
<dbReference type="InterPro" id="IPR046854">
    <property type="entry name" value="AceK_regulatory"/>
</dbReference>
<organism evidence="14 15">
    <name type="scientific">Arenimonas oryziterrae DSM 21050 = YC6267</name>
    <dbReference type="NCBI Taxonomy" id="1121015"/>
    <lineage>
        <taxon>Bacteria</taxon>
        <taxon>Pseudomonadati</taxon>
        <taxon>Pseudomonadota</taxon>
        <taxon>Gammaproteobacteria</taxon>
        <taxon>Lysobacterales</taxon>
        <taxon>Lysobacteraceae</taxon>
        <taxon>Arenimonas</taxon>
    </lineage>
</organism>
<dbReference type="PANTHER" id="PTHR39559:SF1">
    <property type="entry name" value="ISOCITRATE DEHYDROGENASE KINASE_PHOSPHATASE"/>
    <property type="match status" value="1"/>
</dbReference>
<dbReference type="EMBL" id="AVCI01000004">
    <property type="protein sequence ID" value="KFN43938.1"/>
    <property type="molecule type" value="Genomic_DNA"/>
</dbReference>
<comment type="subcellular location">
    <subcellularLocation>
        <location evidence="11">Cytoplasm</location>
    </subcellularLocation>
</comment>
<dbReference type="Proteomes" id="UP000029385">
    <property type="component" value="Unassembled WGS sequence"/>
</dbReference>
<evidence type="ECO:0000256" key="2">
    <source>
        <dbReference type="ARBA" id="ARBA00022490"/>
    </source>
</evidence>
<dbReference type="GO" id="GO:0006006">
    <property type="term" value="P:glucose metabolic process"/>
    <property type="evidence" value="ECO:0007669"/>
    <property type="project" value="InterPro"/>
</dbReference>
<evidence type="ECO:0000256" key="7">
    <source>
        <dbReference type="ARBA" id="ARBA00022777"/>
    </source>
</evidence>
<dbReference type="GO" id="GO:0008772">
    <property type="term" value="F:[isocitrate dehydrogenase (NADP+)] kinase activity"/>
    <property type="evidence" value="ECO:0007669"/>
    <property type="project" value="UniProtKB-UniRule"/>
</dbReference>
<dbReference type="PIRSF" id="PIRSF000719">
    <property type="entry name" value="AceK"/>
    <property type="match status" value="1"/>
</dbReference>
<dbReference type="GO" id="GO:0004721">
    <property type="term" value="F:phosphoprotein phosphatase activity"/>
    <property type="evidence" value="ECO:0007669"/>
    <property type="project" value="UniProtKB-KW"/>
</dbReference>
<dbReference type="AlphaFoldDB" id="A0A091AUL5"/>
<dbReference type="GO" id="GO:0005524">
    <property type="term" value="F:ATP binding"/>
    <property type="evidence" value="ECO:0007669"/>
    <property type="project" value="UniProtKB-UniRule"/>
</dbReference>
<evidence type="ECO:0000256" key="4">
    <source>
        <dbReference type="ARBA" id="ARBA00022532"/>
    </source>
</evidence>
<gene>
    <name evidence="11" type="primary">aceK</name>
    <name evidence="14" type="ORF">N789_08290</name>
</gene>
<dbReference type="InterPro" id="IPR010452">
    <property type="entry name" value="Isocitrate_DH_AceK"/>
</dbReference>
<dbReference type="NCBIfam" id="NF002804">
    <property type="entry name" value="PRK02946.1"/>
    <property type="match status" value="1"/>
</dbReference>
<keyword evidence="7 11" id="KW-0418">Kinase</keyword>
<keyword evidence="9 11" id="KW-0067">ATP-binding</keyword>
<evidence type="ECO:0000313" key="14">
    <source>
        <dbReference type="EMBL" id="KFN43938.1"/>
    </source>
</evidence>
<evidence type="ECO:0000313" key="15">
    <source>
        <dbReference type="Proteomes" id="UP000029385"/>
    </source>
</evidence>
<feature type="active site" evidence="11">
    <location>
        <position position="380"/>
    </location>
</feature>
<evidence type="ECO:0000256" key="10">
    <source>
        <dbReference type="ARBA" id="ARBA00022912"/>
    </source>
</evidence>
<comment type="similarity">
    <text evidence="11">Belongs to the AceK family.</text>
</comment>
<keyword evidence="10 11" id="KW-0904">Protein phosphatase</keyword>
<keyword evidence="3 11" id="KW-0723">Serine/threonine-protein kinase</keyword>